<dbReference type="InterPro" id="IPR050283">
    <property type="entry name" value="E-box_TF_Regulators"/>
</dbReference>
<dbReference type="InterPro" id="IPR011598">
    <property type="entry name" value="bHLH_dom"/>
</dbReference>
<dbReference type="GO" id="GO:0001227">
    <property type="term" value="F:DNA-binding transcription repressor activity, RNA polymerase II-specific"/>
    <property type="evidence" value="ECO:0007669"/>
    <property type="project" value="UniProtKB-ARBA"/>
</dbReference>
<dbReference type="GO" id="GO:0000981">
    <property type="term" value="F:DNA-binding transcription factor activity, RNA polymerase II-specific"/>
    <property type="evidence" value="ECO:0000318"/>
    <property type="project" value="GO_Central"/>
</dbReference>
<feature type="compositionally biased region" description="Basic and acidic residues" evidence="5">
    <location>
        <begin position="110"/>
        <end position="119"/>
    </location>
</feature>
<dbReference type="Pfam" id="PF00010">
    <property type="entry name" value="HLH"/>
    <property type="match status" value="1"/>
</dbReference>
<dbReference type="SMART" id="SM00353">
    <property type="entry name" value="HLH"/>
    <property type="match status" value="1"/>
</dbReference>
<dbReference type="EMBL" id="AHAT01035276">
    <property type="status" value="NOT_ANNOTATED_CDS"/>
    <property type="molecule type" value="Genomic_DNA"/>
</dbReference>
<dbReference type="GO" id="GO:0000977">
    <property type="term" value="F:RNA polymerase II transcription regulatory region sequence-specific DNA binding"/>
    <property type="evidence" value="ECO:0000318"/>
    <property type="project" value="GO_Central"/>
</dbReference>
<dbReference type="CDD" id="cd19724">
    <property type="entry name" value="bHLH_TS_ASCL3_like"/>
    <property type="match status" value="1"/>
</dbReference>
<feature type="domain" description="BHLH" evidence="6">
    <location>
        <begin position="47"/>
        <end position="99"/>
    </location>
</feature>
<dbReference type="GO" id="GO:0045944">
    <property type="term" value="P:positive regulation of transcription by RNA polymerase II"/>
    <property type="evidence" value="ECO:0000318"/>
    <property type="project" value="GO_Central"/>
</dbReference>
<dbReference type="Ensembl" id="ENSLOCT00000021157.1">
    <property type="protein sequence ID" value="ENSLOCP00000021121.1"/>
    <property type="gene ID" value="ENSLOCG00000017091.1"/>
</dbReference>
<dbReference type="Proteomes" id="UP000018468">
    <property type="component" value="Linkage group LG8"/>
</dbReference>
<evidence type="ECO:0000256" key="5">
    <source>
        <dbReference type="SAM" id="MobiDB-lite"/>
    </source>
</evidence>
<feature type="region of interest" description="Disordered" evidence="5">
    <location>
        <begin position="101"/>
        <end position="130"/>
    </location>
</feature>
<dbReference type="InterPro" id="IPR036638">
    <property type="entry name" value="HLH_DNA-bd_sf"/>
</dbReference>
<sequence length="137" mass="14874">GAALGLPFRFGPSCLDLVGGDPGCPTCASYGPFRAHLGLCDPNPPPAFVRKRNERERQRVRGVNEGYARLRRHLPPGVADGRLSKAETLRAAIGYIRHLQRLLRPPPAEPPERADRSSDGESGASRGDGGFVYFIEI</sequence>
<dbReference type="STRING" id="7918.ENSLOCP00000021121"/>
<keyword evidence="4" id="KW-0539">Nucleus</keyword>
<keyword evidence="8" id="KW-1185">Reference proteome</keyword>
<dbReference type="GO" id="GO:0046983">
    <property type="term" value="F:protein dimerization activity"/>
    <property type="evidence" value="ECO:0007669"/>
    <property type="project" value="InterPro"/>
</dbReference>
<keyword evidence="3" id="KW-0804">Transcription</keyword>
<evidence type="ECO:0000256" key="3">
    <source>
        <dbReference type="ARBA" id="ARBA00023163"/>
    </source>
</evidence>
<evidence type="ECO:0000256" key="1">
    <source>
        <dbReference type="ARBA" id="ARBA00023015"/>
    </source>
</evidence>
<evidence type="ECO:0000256" key="4">
    <source>
        <dbReference type="ARBA" id="ARBA00023242"/>
    </source>
</evidence>
<accession>W5NKG2</accession>
<dbReference type="PROSITE" id="PS50888">
    <property type="entry name" value="BHLH"/>
    <property type="match status" value="1"/>
</dbReference>
<dbReference type="SUPFAM" id="SSF47459">
    <property type="entry name" value="HLH, helix-loop-helix DNA-binding domain"/>
    <property type="match status" value="1"/>
</dbReference>
<dbReference type="eggNOG" id="KOG4029">
    <property type="taxonomic scope" value="Eukaryota"/>
</dbReference>
<dbReference type="Bgee" id="ENSLOCG00000017091">
    <property type="expression patterns" value="Expressed in pharyngeal gill and 4 other cell types or tissues"/>
</dbReference>
<protein>
    <recommendedName>
        <fullName evidence="6">BHLH domain-containing protein</fullName>
    </recommendedName>
</protein>
<dbReference type="PANTHER" id="PTHR23349">
    <property type="entry name" value="BASIC HELIX-LOOP-HELIX TRANSCRIPTION FACTOR, TWIST"/>
    <property type="match status" value="1"/>
</dbReference>
<dbReference type="PANTHER" id="PTHR23349:SF108">
    <property type="entry name" value="BHLH DOMAIN-CONTAINING PROTEIN"/>
    <property type="match status" value="1"/>
</dbReference>
<dbReference type="AlphaFoldDB" id="W5NKG2"/>
<keyword evidence="1" id="KW-0805">Transcription regulation</keyword>
<evidence type="ECO:0000256" key="2">
    <source>
        <dbReference type="ARBA" id="ARBA00023125"/>
    </source>
</evidence>
<dbReference type="FunFam" id="4.10.280.10:FF:000038">
    <property type="entry name" value="achaete-scute homolog 3"/>
    <property type="match status" value="1"/>
</dbReference>
<dbReference type="Gene3D" id="4.10.280.10">
    <property type="entry name" value="Helix-loop-helix DNA-binding domain"/>
    <property type="match status" value="1"/>
</dbReference>
<organism evidence="7 8">
    <name type="scientific">Lepisosteus oculatus</name>
    <name type="common">Spotted gar</name>
    <dbReference type="NCBI Taxonomy" id="7918"/>
    <lineage>
        <taxon>Eukaryota</taxon>
        <taxon>Metazoa</taxon>
        <taxon>Chordata</taxon>
        <taxon>Craniata</taxon>
        <taxon>Vertebrata</taxon>
        <taxon>Euteleostomi</taxon>
        <taxon>Actinopterygii</taxon>
        <taxon>Neopterygii</taxon>
        <taxon>Holostei</taxon>
        <taxon>Semionotiformes</taxon>
        <taxon>Lepisosteidae</taxon>
        <taxon>Lepisosteus</taxon>
    </lineage>
</organism>
<reference evidence="7" key="2">
    <citation type="submission" date="2025-08" db="UniProtKB">
        <authorList>
            <consortium name="Ensembl"/>
        </authorList>
    </citation>
    <scope>IDENTIFICATION</scope>
</reference>
<dbReference type="HOGENOM" id="CLU_095919_1_0_1"/>
<dbReference type="GO" id="GO:0060429">
    <property type="term" value="P:epithelium development"/>
    <property type="evidence" value="ECO:0007669"/>
    <property type="project" value="UniProtKB-ARBA"/>
</dbReference>
<reference evidence="7" key="3">
    <citation type="submission" date="2025-09" db="UniProtKB">
        <authorList>
            <consortium name="Ensembl"/>
        </authorList>
    </citation>
    <scope>IDENTIFICATION</scope>
</reference>
<dbReference type="InParanoid" id="W5NKG2"/>
<evidence type="ECO:0000313" key="8">
    <source>
        <dbReference type="Proteomes" id="UP000018468"/>
    </source>
</evidence>
<dbReference type="GO" id="GO:0090575">
    <property type="term" value="C:RNA polymerase II transcription regulator complex"/>
    <property type="evidence" value="ECO:0000318"/>
    <property type="project" value="GO_Central"/>
</dbReference>
<name>W5NKG2_LEPOC</name>
<dbReference type="GeneTree" id="ENSGT00940000162902"/>
<reference evidence="8" key="1">
    <citation type="submission" date="2011-12" db="EMBL/GenBank/DDBJ databases">
        <title>The Draft Genome of Lepisosteus oculatus.</title>
        <authorList>
            <consortium name="The Broad Institute Genome Assembly &amp; Analysis Group"/>
            <consortium name="Computational R&amp;D Group"/>
            <consortium name="and Sequencing Platform"/>
            <person name="Di Palma F."/>
            <person name="Alfoldi J."/>
            <person name="Johnson J."/>
            <person name="Berlin A."/>
            <person name="Gnerre S."/>
            <person name="Jaffe D."/>
            <person name="MacCallum I."/>
            <person name="Young S."/>
            <person name="Walker B.J."/>
            <person name="Lander E.S."/>
            <person name="Lindblad-Toh K."/>
        </authorList>
    </citation>
    <scope>NUCLEOTIDE SEQUENCE [LARGE SCALE GENOMIC DNA]</scope>
</reference>
<keyword evidence="2" id="KW-0238">DNA-binding</keyword>
<proteinExistence type="predicted"/>
<evidence type="ECO:0000259" key="6">
    <source>
        <dbReference type="PROSITE" id="PS50888"/>
    </source>
</evidence>
<evidence type="ECO:0000313" key="7">
    <source>
        <dbReference type="Ensembl" id="ENSLOCP00000021121.1"/>
    </source>
</evidence>
<dbReference type="GO" id="GO:0048513">
    <property type="term" value="P:animal organ development"/>
    <property type="evidence" value="ECO:0007669"/>
    <property type="project" value="UniProtKB-ARBA"/>
</dbReference>